<protein>
    <submittedName>
        <fullName evidence="1">Uncharacterized protein</fullName>
    </submittedName>
</protein>
<dbReference type="EMBL" id="JYDR01000006">
    <property type="protein sequence ID" value="KRY77584.1"/>
    <property type="molecule type" value="Genomic_DNA"/>
</dbReference>
<evidence type="ECO:0000313" key="1">
    <source>
        <dbReference type="EMBL" id="KRY77584.1"/>
    </source>
</evidence>
<sequence length="233" mass="26817">LRNTDWLEADRTRKAEVRICHGNKRLTLPIMTRFDDVNKKEQKGATLHFLYAWDRISGRRFLVKTGRAWCCSSQRHPNLYCSSSSQLTTVIKTYGTGRSDQSGYHVADVSQSLLGAGFLRAHSLLLDVKNQRIVDSETFHSIRQIAAHTTDHIPTTGPPPHSPTRWLPPHKLQISKSEFRKMEKMGIVRYYMDSPMDMVLRYGTKHLRGHSGPLPPWRGHTHLFIIMEKFTIV</sequence>
<evidence type="ECO:0000313" key="5">
    <source>
        <dbReference type="Proteomes" id="UP000054805"/>
    </source>
</evidence>
<dbReference type="Proteomes" id="UP000054826">
    <property type="component" value="Unassembled WGS sequence"/>
</dbReference>
<keyword evidence="5" id="KW-1185">Reference proteome</keyword>
<feature type="non-terminal residue" evidence="1">
    <location>
        <position position="1"/>
    </location>
</feature>
<dbReference type="EMBL" id="JYDS01000010">
    <property type="protein sequence ID" value="KRZ33331.1"/>
    <property type="molecule type" value="Genomic_DNA"/>
</dbReference>
<accession>A0A0V1EV32</accession>
<name>A0A0V1EV32_TRIPS</name>
<dbReference type="Proteomes" id="UP000054632">
    <property type="component" value="Unassembled WGS sequence"/>
</dbReference>
<comment type="caution">
    <text evidence="1">The sequence shown here is derived from an EMBL/GenBank/DDBJ whole genome shotgun (WGS) entry which is preliminary data.</text>
</comment>
<gene>
    <name evidence="1" type="ORF">T4A_522</name>
    <name evidence="2" type="ORF">T4B_15438</name>
    <name evidence="3" type="ORF">T4C_14054</name>
</gene>
<reference evidence="4 5" key="1">
    <citation type="submission" date="2015-01" db="EMBL/GenBank/DDBJ databases">
        <title>Evolution of Trichinella species and genotypes.</title>
        <authorList>
            <person name="Korhonen P.K."/>
            <person name="Edoardo P."/>
            <person name="Giuseppe L.R."/>
            <person name="Gasser R.B."/>
        </authorList>
    </citation>
    <scope>NUCLEOTIDE SEQUENCE [LARGE SCALE GENOMIC DNA]</scope>
    <source>
        <strain evidence="1">ISS13</strain>
        <strain evidence="3">ISS176</strain>
        <strain evidence="2">ISS588</strain>
    </source>
</reference>
<dbReference type="AlphaFoldDB" id="A0A0V1EV32"/>
<dbReference type="EMBL" id="JYDV01000008">
    <property type="protein sequence ID" value="KRZ43932.1"/>
    <property type="molecule type" value="Genomic_DNA"/>
</dbReference>
<dbReference type="Proteomes" id="UP000054805">
    <property type="component" value="Unassembled WGS sequence"/>
</dbReference>
<proteinExistence type="predicted"/>
<organism evidence="1 4">
    <name type="scientific">Trichinella pseudospiralis</name>
    <name type="common">Parasitic roundworm</name>
    <dbReference type="NCBI Taxonomy" id="6337"/>
    <lineage>
        <taxon>Eukaryota</taxon>
        <taxon>Metazoa</taxon>
        <taxon>Ecdysozoa</taxon>
        <taxon>Nematoda</taxon>
        <taxon>Enoplea</taxon>
        <taxon>Dorylaimia</taxon>
        <taxon>Trichinellida</taxon>
        <taxon>Trichinellidae</taxon>
        <taxon>Trichinella</taxon>
    </lineage>
</organism>
<evidence type="ECO:0000313" key="4">
    <source>
        <dbReference type="Proteomes" id="UP000054632"/>
    </source>
</evidence>
<evidence type="ECO:0000313" key="3">
    <source>
        <dbReference type="EMBL" id="KRZ43932.1"/>
    </source>
</evidence>
<evidence type="ECO:0000313" key="2">
    <source>
        <dbReference type="EMBL" id="KRZ33331.1"/>
    </source>
</evidence>